<evidence type="ECO:0000313" key="1">
    <source>
        <dbReference type="EMBL" id="KAE8145365.1"/>
    </source>
</evidence>
<dbReference type="OrthoDB" id="67027at2759"/>
<protein>
    <submittedName>
        <fullName evidence="1">Uncharacterized protein</fullName>
    </submittedName>
</protein>
<dbReference type="Proteomes" id="UP000325780">
    <property type="component" value="Unassembled WGS sequence"/>
</dbReference>
<reference evidence="1 2" key="1">
    <citation type="submission" date="2019-04" db="EMBL/GenBank/DDBJ databases">
        <title>Friends and foes A comparative genomics study of 23 Aspergillus species from section Flavi.</title>
        <authorList>
            <consortium name="DOE Joint Genome Institute"/>
            <person name="Kjaerbolling I."/>
            <person name="Vesth T."/>
            <person name="Frisvad J.C."/>
            <person name="Nybo J.L."/>
            <person name="Theobald S."/>
            <person name="Kildgaard S."/>
            <person name="Isbrandt T."/>
            <person name="Kuo A."/>
            <person name="Sato A."/>
            <person name="Lyhne E.K."/>
            <person name="Kogle M.E."/>
            <person name="Wiebenga A."/>
            <person name="Kun R.S."/>
            <person name="Lubbers R.J."/>
            <person name="Makela M.R."/>
            <person name="Barry K."/>
            <person name="Chovatia M."/>
            <person name="Clum A."/>
            <person name="Daum C."/>
            <person name="Haridas S."/>
            <person name="He G."/>
            <person name="LaButti K."/>
            <person name="Lipzen A."/>
            <person name="Mondo S."/>
            <person name="Riley R."/>
            <person name="Salamov A."/>
            <person name="Simmons B.A."/>
            <person name="Magnuson J.K."/>
            <person name="Henrissat B."/>
            <person name="Mortensen U.H."/>
            <person name="Larsen T.O."/>
            <person name="Devries R.P."/>
            <person name="Grigoriev I.V."/>
            <person name="Machida M."/>
            <person name="Baker S.E."/>
            <person name="Andersen M.R."/>
        </authorList>
    </citation>
    <scope>NUCLEOTIDE SEQUENCE [LARGE SCALE GENOMIC DNA]</scope>
    <source>
        <strain evidence="1 2">IBT 18842</strain>
    </source>
</reference>
<gene>
    <name evidence="1" type="ORF">BDV25DRAFT_133854</name>
</gene>
<proteinExistence type="predicted"/>
<name>A0A5N6TG50_ASPAV</name>
<sequence length="162" mass="18147">MIDQSVGHNPALFEKDVGTTLGKTFTSMPEARNESERYIVAQLSMRKEHSHMTGDDRLASYLETEIRKCGSNGLPSPTEASYTEGIEAEMMDCADQVAPGFFEPESPVYKHKFDHIQSRRIRGKGYHTLFTHSGPGLLALIRSTDQTGRNRIGLSENKRSKE</sequence>
<organism evidence="1 2">
    <name type="scientific">Aspergillus avenaceus</name>
    <dbReference type="NCBI Taxonomy" id="36643"/>
    <lineage>
        <taxon>Eukaryota</taxon>
        <taxon>Fungi</taxon>
        <taxon>Dikarya</taxon>
        <taxon>Ascomycota</taxon>
        <taxon>Pezizomycotina</taxon>
        <taxon>Eurotiomycetes</taxon>
        <taxon>Eurotiomycetidae</taxon>
        <taxon>Eurotiales</taxon>
        <taxon>Aspergillaceae</taxon>
        <taxon>Aspergillus</taxon>
        <taxon>Aspergillus subgen. Circumdati</taxon>
    </lineage>
</organism>
<keyword evidence="2" id="KW-1185">Reference proteome</keyword>
<accession>A0A5N6TG50</accession>
<evidence type="ECO:0000313" key="2">
    <source>
        <dbReference type="Proteomes" id="UP000325780"/>
    </source>
</evidence>
<dbReference type="EMBL" id="ML742354">
    <property type="protein sequence ID" value="KAE8145365.1"/>
    <property type="molecule type" value="Genomic_DNA"/>
</dbReference>
<dbReference type="AlphaFoldDB" id="A0A5N6TG50"/>